<evidence type="ECO:0000313" key="1">
    <source>
        <dbReference type="EMBL" id="KGT79393.1"/>
    </source>
</evidence>
<protein>
    <submittedName>
        <fullName evidence="1">Uncharacterized protein</fullName>
    </submittedName>
</protein>
<name>A0A0A3Z0I1_BRAJP</name>
<evidence type="ECO:0000313" key="2">
    <source>
        <dbReference type="Proteomes" id="UP000030377"/>
    </source>
</evidence>
<comment type="caution">
    <text evidence="1">The sequence shown here is derived from an EMBL/GenBank/DDBJ whole genome shotgun (WGS) entry which is preliminary data.</text>
</comment>
<dbReference type="AlphaFoldDB" id="A0A0A3Z0I1"/>
<sequence length="122" mass="12699">MDTFVALFAGLKIAVNVVAGDFLTPPGSNISPVQVILSESAARAAFIANKVIAITPSKVALDILFPLSLQPKLHKPPDGFGASGLVFLRRGPIIDGGSEIDGEADSGHRVTACSRAPSSLFW</sequence>
<dbReference type="Proteomes" id="UP000030377">
    <property type="component" value="Unassembled WGS sequence"/>
</dbReference>
<proteinExistence type="predicted"/>
<dbReference type="EMBL" id="JRPN01000013">
    <property type="protein sequence ID" value="KGT79393.1"/>
    <property type="molecule type" value="Genomic_DNA"/>
</dbReference>
<reference evidence="1 2" key="1">
    <citation type="submission" date="2014-09" db="EMBL/GenBank/DDBJ databases">
        <title>Draft genome of Bradyrhizobium japonicum Is-34.</title>
        <authorList>
            <person name="Tsurumaru H."/>
            <person name="Yamakawa T."/>
            <person name="Hashimoto S."/>
            <person name="Okizaki K."/>
            <person name="Kanesaki Y."/>
            <person name="Yoshikawa H."/>
            <person name="Yajima S."/>
        </authorList>
    </citation>
    <scope>NUCLEOTIDE SEQUENCE [LARGE SCALE GENOMIC DNA]</scope>
    <source>
        <strain evidence="1 2">Is-34</strain>
    </source>
</reference>
<organism evidence="1 2">
    <name type="scientific">Bradyrhizobium japonicum</name>
    <dbReference type="NCBI Taxonomy" id="375"/>
    <lineage>
        <taxon>Bacteria</taxon>
        <taxon>Pseudomonadati</taxon>
        <taxon>Pseudomonadota</taxon>
        <taxon>Alphaproteobacteria</taxon>
        <taxon>Hyphomicrobiales</taxon>
        <taxon>Nitrobacteraceae</taxon>
        <taxon>Bradyrhizobium</taxon>
    </lineage>
</organism>
<gene>
    <name evidence="1" type="ORF">MA20_13380</name>
</gene>
<accession>A0A0A3Z0I1</accession>